<dbReference type="GO" id="GO:0015562">
    <property type="term" value="F:efflux transmembrane transporter activity"/>
    <property type="evidence" value="ECO:0007669"/>
    <property type="project" value="TreeGrafter"/>
</dbReference>
<dbReference type="AlphaFoldDB" id="A0AAW8B4F6"/>
<dbReference type="Gene3D" id="1.10.287.470">
    <property type="entry name" value="Helix hairpin bin"/>
    <property type="match status" value="1"/>
</dbReference>
<reference evidence="3" key="1">
    <citation type="journal article" date="2010" name="Int. J. Syst. Evol. Microbiol.">
        <title>Porticoccus litoralis gen. nov., sp. nov., a gammaproteobacterium isolated from the Yellow Sea.</title>
        <authorList>
            <person name="Oh H.M."/>
            <person name="Kim H."/>
            <person name="Kim K.M."/>
            <person name="Min G.S."/>
            <person name="Cho J.C."/>
        </authorList>
    </citation>
    <scope>NUCLEOTIDE SEQUENCE</scope>
    <source>
        <strain evidence="3">DSM 25064</strain>
    </source>
</reference>
<dbReference type="Gene3D" id="2.40.50.100">
    <property type="match status" value="1"/>
</dbReference>
<name>A0AAW8B4F6_9GAMM</name>
<comment type="similarity">
    <text evidence="1">Belongs to the membrane fusion protein (MFP) (TC 8.A.1) family.</text>
</comment>
<dbReference type="RefSeq" id="WP_305170915.1">
    <property type="nucleotide sequence ID" value="NZ_JAUUUU010000005.1"/>
</dbReference>
<evidence type="ECO:0000256" key="1">
    <source>
        <dbReference type="ARBA" id="ARBA00009477"/>
    </source>
</evidence>
<dbReference type="PANTHER" id="PTHR30469">
    <property type="entry name" value="MULTIDRUG RESISTANCE PROTEIN MDTA"/>
    <property type="match status" value="1"/>
</dbReference>
<proteinExistence type="inferred from homology"/>
<dbReference type="InterPro" id="IPR058792">
    <property type="entry name" value="Beta-barrel_RND_2"/>
</dbReference>
<keyword evidence="4" id="KW-1185">Reference proteome</keyword>
<dbReference type="PANTHER" id="PTHR30469:SF29">
    <property type="entry name" value="BLR2860 PROTEIN"/>
    <property type="match status" value="1"/>
</dbReference>
<accession>A0AAW8B4F6</accession>
<protein>
    <submittedName>
        <fullName evidence="3">Efflux RND transporter periplasmic adaptor subunit</fullName>
    </submittedName>
</protein>
<dbReference type="SUPFAM" id="SSF111369">
    <property type="entry name" value="HlyD-like secretion proteins"/>
    <property type="match status" value="1"/>
</dbReference>
<dbReference type="InterPro" id="IPR006143">
    <property type="entry name" value="RND_pump_MFP"/>
</dbReference>
<evidence type="ECO:0000313" key="4">
    <source>
        <dbReference type="Proteomes" id="UP001178354"/>
    </source>
</evidence>
<dbReference type="EMBL" id="JAUUUU010000005">
    <property type="protein sequence ID" value="MDP1521253.1"/>
    <property type="molecule type" value="Genomic_DNA"/>
</dbReference>
<dbReference type="Gene3D" id="2.40.30.170">
    <property type="match status" value="1"/>
</dbReference>
<dbReference type="GO" id="GO:1990281">
    <property type="term" value="C:efflux pump complex"/>
    <property type="evidence" value="ECO:0007669"/>
    <property type="project" value="TreeGrafter"/>
</dbReference>
<sequence>MNANVKIALVTLVLVISWFLSGALTNGEEEASQQPQTETSDLAKVRVVWSEAQEYSRQVLARGRTSPNREVILKAEISGRVVAVPVAKGQAVAEGDVVCELAEEDRPQRVVEAEATVAQAEIDYQGALKLKQKGYQSESAIAQAKARLESAKATLAQTRVNLANTRIVAPFSGFVDDRPVEVGDYMDRTNICAELVEINPLKVVARLSEREVVQISAGSEASVKLATGEQVTGEVVYLSHLADPQTRTYEMEILLPNPDFRLRAGVASHIQVSADQVMAHRIPAALLALGDAGEAGVKIVDDQDRVQFVELNLVGDDGEGVWITGLPEKVRLITVGQEYVSSGEQVMAEEDTWTIADQRPL</sequence>
<dbReference type="NCBIfam" id="TIGR01730">
    <property type="entry name" value="RND_mfp"/>
    <property type="match status" value="1"/>
</dbReference>
<dbReference type="Pfam" id="PF25954">
    <property type="entry name" value="Beta-barrel_RND_2"/>
    <property type="match status" value="1"/>
</dbReference>
<comment type="caution">
    <text evidence="3">The sequence shown here is derived from an EMBL/GenBank/DDBJ whole genome shotgun (WGS) entry which is preliminary data.</text>
</comment>
<evidence type="ECO:0000259" key="2">
    <source>
        <dbReference type="Pfam" id="PF25954"/>
    </source>
</evidence>
<evidence type="ECO:0000313" key="3">
    <source>
        <dbReference type="EMBL" id="MDP1521253.1"/>
    </source>
</evidence>
<dbReference type="Proteomes" id="UP001178354">
    <property type="component" value="Unassembled WGS sequence"/>
</dbReference>
<reference evidence="3" key="2">
    <citation type="submission" date="2023-08" db="EMBL/GenBank/DDBJ databases">
        <authorList>
            <person name="Luo J."/>
        </authorList>
    </citation>
    <scope>NUCLEOTIDE SEQUENCE</scope>
    <source>
        <strain evidence="3">DSM 25064</strain>
    </source>
</reference>
<gene>
    <name evidence="3" type="ORF">Q8A57_09755</name>
</gene>
<feature type="domain" description="CusB-like beta-barrel" evidence="2">
    <location>
        <begin position="203"/>
        <end position="274"/>
    </location>
</feature>
<organism evidence="3 4">
    <name type="scientific">Porticoccus litoralis</name>
    <dbReference type="NCBI Taxonomy" id="434086"/>
    <lineage>
        <taxon>Bacteria</taxon>
        <taxon>Pseudomonadati</taxon>
        <taxon>Pseudomonadota</taxon>
        <taxon>Gammaproteobacteria</taxon>
        <taxon>Cellvibrionales</taxon>
        <taxon>Porticoccaceae</taxon>
        <taxon>Porticoccus</taxon>
    </lineage>
</organism>